<evidence type="ECO:0000313" key="2">
    <source>
        <dbReference type="EMBL" id="EER28548.1"/>
    </source>
</evidence>
<protein>
    <submittedName>
        <fullName evidence="2">Uncharacterized protein</fullName>
    </submittedName>
</protein>
<sequence>MERRKITVRENGANLTPSQPHPILFLYFHMPFFCHLISSHRQTRKTPNTKADMNQPQLIYLSKTVCCMQCDVAEGGRPSGSRPEHICNSREKRGGGKEKRA</sequence>
<dbReference type="EMBL" id="ACFW01000015">
    <property type="protein sequence ID" value="EER28548.1"/>
    <property type="molecule type" value="Genomic_DNA"/>
</dbReference>
<evidence type="ECO:0000313" key="3">
    <source>
        <dbReference type="Proteomes" id="UP000009084"/>
    </source>
</evidence>
<reference evidence="2 3" key="1">
    <citation type="journal article" date="2009" name="Genome Res.">
        <title>Comparative genomic analyses of the human fungal pathogens Coccidioides and their relatives.</title>
        <authorList>
            <person name="Sharpton T.J."/>
            <person name="Stajich J.E."/>
            <person name="Rounsley S.D."/>
            <person name="Gardner M.J."/>
            <person name="Wortman J.R."/>
            <person name="Jordar V.S."/>
            <person name="Maiti R."/>
            <person name="Kodira C.D."/>
            <person name="Neafsey D.E."/>
            <person name="Zeng Q."/>
            <person name="Hung C.-Y."/>
            <person name="McMahan C."/>
            <person name="Muszewska A."/>
            <person name="Grynberg M."/>
            <person name="Mandel M.A."/>
            <person name="Kellner E.M."/>
            <person name="Barker B.M."/>
            <person name="Galgiani J.N."/>
            <person name="Orbach M.J."/>
            <person name="Kirkland T.N."/>
            <person name="Cole G.T."/>
            <person name="Henn M.R."/>
            <person name="Birren B.W."/>
            <person name="Taylor J.W."/>
        </authorList>
    </citation>
    <scope>NUCLEOTIDE SEQUENCE [LARGE SCALE GENOMIC DNA]</scope>
    <source>
        <strain evidence="3">C735</strain>
    </source>
</reference>
<organism evidence="2 3">
    <name type="scientific">Coccidioides posadasii (strain C735)</name>
    <name type="common">Valley fever fungus</name>
    <dbReference type="NCBI Taxonomy" id="222929"/>
    <lineage>
        <taxon>Eukaryota</taxon>
        <taxon>Fungi</taxon>
        <taxon>Dikarya</taxon>
        <taxon>Ascomycota</taxon>
        <taxon>Pezizomycotina</taxon>
        <taxon>Eurotiomycetes</taxon>
        <taxon>Eurotiomycetidae</taxon>
        <taxon>Onygenales</taxon>
        <taxon>Onygenaceae</taxon>
        <taxon>Coccidioides</taxon>
    </lineage>
</organism>
<proteinExistence type="predicted"/>
<dbReference type="VEuPathDB" id="FungiDB:CPC735_064210"/>
<feature type="compositionally biased region" description="Basic and acidic residues" evidence="1">
    <location>
        <begin position="82"/>
        <end position="101"/>
    </location>
</feature>
<dbReference type="AlphaFoldDB" id="C5P4D0"/>
<comment type="caution">
    <text evidence="2">The sequence shown here is derived from an EMBL/GenBank/DDBJ whole genome shotgun (WGS) entry which is preliminary data.</text>
</comment>
<gene>
    <name evidence="2" type="ORF">CPC735_064210</name>
</gene>
<dbReference type="HOGENOM" id="CLU_2291418_0_0_1"/>
<evidence type="ECO:0000256" key="1">
    <source>
        <dbReference type="SAM" id="MobiDB-lite"/>
    </source>
</evidence>
<name>C5P4D0_COCP7</name>
<dbReference type="Proteomes" id="UP000009084">
    <property type="component" value="Unassembled WGS sequence"/>
</dbReference>
<feature type="region of interest" description="Disordered" evidence="1">
    <location>
        <begin position="74"/>
        <end position="101"/>
    </location>
</feature>
<accession>C5P4D0</accession>